<dbReference type="InterPro" id="IPR029753">
    <property type="entry name" value="D-isomer_DH_CS"/>
</dbReference>
<accession>A0A177HHA4</accession>
<name>A0A177HHA4_9ACTN</name>
<evidence type="ECO:0000256" key="4">
    <source>
        <dbReference type="RuleBase" id="RU003719"/>
    </source>
</evidence>
<dbReference type="GO" id="GO:0004617">
    <property type="term" value="F:phosphoglycerate dehydrogenase activity"/>
    <property type="evidence" value="ECO:0007669"/>
    <property type="project" value="UniProtKB-EC"/>
</dbReference>
<dbReference type="PROSITE" id="PS00671">
    <property type="entry name" value="D_2_HYDROXYACID_DH_3"/>
    <property type="match status" value="1"/>
</dbReference>
<dbReference type="PATRIC" id="fig|1716141.3.peg.7124"/>
<dbReference type="RefSeq" id="WP_232789884.1">
    <property type="nucleotide sequence ID" value="NZ_LOHS01000164.1"/>
</dbReference>
<dbReference type="STRING" id="1716141.STSP_67440"/>
<organism evidence="7 8">
    <name type="scientific">Streptomyces jeddahensis</name>
    <dbReference type="NCBI Taxonomy" id="1716141"/>
    <lineage>
        <taxon>Bacteria</taxon>
        <taxon>Bacillati</taxon>
        <taxon>Actinomycetota</taxon>
        <taxon>Actinomycetes</taxon>
        <taxon>Kitasatosporales</taxon>
        <taxon>Streptomycetaceae</taxon>
        <taxon>Streptomyces</taxon>
    </lineage>
</organism>
<evidence type="ECO:0000313" key="8">
    <source>
        <dbReference type="Proteomes" id="UP000077381"/>
    </source>
</evidence>
<keyword evidence="3" id="KW-0520">NAD</keyword>
<gene>
    <name evidence="7" type="primary">serA_3</name>
    <name evidence="7" type="ORF">STSP_67440</name>
</gene>
<dbReference type="CDD" id="cd12167">
    <property type="entry name" value="2-Hacid_dh_8"/>
    <property type="match status" value="1"/>
</dbReference>
<dbReference type="AlphaFoldDB" id="A0A177HHA4"/>
<evidence type="ECO:0000313" key="7">
    <source>
        <dbReference type="EMBL" id="OAH09979.1"/>
    </source>
</evidence>
<comment type="caution">
    <text evidence="7">The sequence shown here is derived from an EMBL/GenBank/DDBJ whole genome shotgun (WGS) entry which is preliminary data.</text>
</comment>
<dbReference type="SUPFAM" id="SSF52283">
    <property type="entry name" value="Formate/glycerate dehydrogenase catalytic domain-like"/>
    <property type="match status" value="1"/>
</dbReference>
<keyword evidence="2 4" id="KW-0560">Oxidoreductase</keyword>
<dbReference type="Proteomes" id="UP000077381">
    <property type="component" value="Unassembled WGS sequence"/>
</dbReference>
<evidence type="ECO:0000259" key="5">
    <source>
        <dbReference type="Pfam" id="PF00389"/>
    </source>
</evidence>
<dbReference type="Pfam" id="PF02826">
    <property type="entry name" value="2-Hacid_dh_C"/>
    <property type="match status" value="1"/>
</dbReference>
<dbReference type="InterPro" id="IPR006139">
    <property type="entry name" value="D-isomer_2_OHA_DH_cat_dom"/>
</dbReference>
<keyword evidence="8" id="KW-1185">Reference proteome</keyword>
<dbReference type="PANTHER" id="PTHR42789">
    <property type="entry name" value="D-ISOMER SPECIFIC 2-HYDROXYACID DEHYDROGENASE FAMILY PROTEIN (AFU_ORTHOLOGUE AFUA_6G10090)"/>
    <property type="match status" value="1"/>
</dbReference>
<reference evidence="7 8" key="1">
    <citation type="submission" date="2015-12" db="EMBL/GenBank/DDBJ databases">
        <title>Genome sequence of Streptomyces sp. G25.</title>
        <authorList>
            <person name="Poehlein A."/>
            <person name="Roettig A."/>
            <person name="Hiessl S."/>
            <person name="Hauschild P."/>
            <person name="Schauer J."/>
            <person name="Madkour M.H."/>
            <person name="Al-Ansari A.M."/>
            <person name="Almakishah N.H."/>
            <person name="Steinbuechel A."/>
            <person name="Daniel R."/>
        </authorList>
    </citation>
    <scope>NUCLEOTIDE SEQUENCE [LARGE SCALE GENOMIC DNA]</scope>
    <source>
        <strain evidence="8">G25(2015)</strain>
    </source>
</reference>
<protein>
    <submittedName>
        <fullName evidence="7">D-3-phosphoglycerate dehydrogenase</fullName>
        <ecNumber evidence="7">1.1.1.95</ecNumber>
    </submittedName>
</protein>
<feature type="domain" description="D-isomer specific 2-hydroxyacid dehydrogenase catalytic" evidence="5">
    <location>
        <begin position="39"/>
        <end position="320"/>
    </location>
</feature>
<dbReference type="PANTHER" id="PTHR42789:SF1">
    <property type="entry name" value="D-ISOMER SPECIFIC 2-HYDROXYACID DEHYDROGENASE FAMILY PROTEIN (AFU_ORTHOLOGUE AFUA_6G10090)"/>
    <property type="match status" value="1"/>
</dbReference>
<dbReference type="InterPro" id="IPR006140">
    <property type="entry name" value="D-isomer_DH_NAD-bd"/>
</dbReference>
<dbReference type="Gene3D" id="3.40.50.720">
    <property type="entry name" value="NAD(P)-binding Rossmann-like Domain"/>
    <property type="match status" value="2"/>
</dbReference>
<dbReference type="InterPro" id="IPR036291">
    <property type="entry name" value="NAD(P)-bd_dom_sf"/>
</dbReference>
<evidence type="ECO:0000259" key="6">
    <source>
        <dbReference type="Pfam" id="PF02826"/>
    </source>
</evidence>
<comment type="similarity">
    <text evidence="1 4">Belongs to the D-isomer specific 2-hydroxyacid dehydrogenase family.</text>
</comment>
<proteinExistence type="inferred from homology"/>
<dbReference type="SUPFAM" id="SSF51735">
    <property type="entry name" value="NAD(P)-binding Rossmann-fold domains"/>
    <property type="match status" value="1"/>
</dbReference>
<dbReference type="InterPro" id="IPR050857">
    <property type="entry name" value="D-2-hydroxyacid_DH"/>
</dbReference>
<dbReference type="EMBL" id="LOHS01000164">
    <property type="protein sequence ID" value="OAH09979.1"/>
    <property type="molecule type" value="Genomic_DNA"/>
</dbReference>
<dbReference type="GO" id="GO:0051287">
    <property type="term" value="F:NAD binding"/>
    <property type="evidence" value="ECO:0007669"/>
    <property type="project" value="InterPro"/>
</dbReference>
<dbReference type="EC" id="1.1.1.95" evidence="7"/>
<feature type="domain" description="D-isomer specific 2-hydroxyacid dehydrogenase NAD-binding" evidence="6">
    <location>
        <begin position="119"/>
        <end position="289"/>
    </location>
</feature>
<dbReference type="Pfam" id="PF00389">
    <property type="entry name" value="2-Hacid_dh"/>
    <property type="match status" value="1"/>
</dbReference>
<evidence type="ECO:0000256" key="1">
    <source>
        <dbReference type="ARBA" id="ARBA00005854"/>
    </source>
</evidence>
<evidence type="ECO:0000256" key="2">
    <source>
        <dbReference type="ARBA" id="ARBA00023002"/>
    </source>
</evidence>
<sequence length="329" mass="34905">MTTAAFALAPMFLPGIFPPDVVDRLARQVRLDSAGPLTRFDTDEALARLADVEILITGWRCPLIDAEVLGHAPRLRAVIHAAGTVKHHLAPAVFEHGIAVSSAVAANAGPVADYTVAAMILAAKRVFVLARDPHTQLDEHSPDGIGLYGATVGIVGASRIGRLVIDRLLPLGVNVLLTDPYVTEEEARSLGARLVDLDTLVSAGDIVSIHAPELPETRHMFDGRRLALLRDGAVLINTSRGSLVDTDALTKECAAGRIDAILDVTDPEPLPADHPLRSLPNVLLTPHVAGAHGRELRRLGEFAVSEVERFVAGQPLAGAVHADDLARIA</sequence>
<evidence type="ECO:0000256" key="3">
    <source>
        <dbReference type="ARBA" id="ARBA00023027"/>
    </source>
</evidence>